<feature type="domain" description="N-acetyltransferase" evidence="1">
    <location>
        <begin position="1"/>
        <end position="147"/>
    </location>
</feature>
<dbReference type="EMBL" id="WUEK01000009">
    <property type="protein sequence ID" value="MXG90798.1"/>
    <property type="molecule type" value="Genomic_DNA"/>
</dbReference>
<dbReference type="GO" id="GO:0016747">
    <property type="term" value="F:acyltransferase activity, transferring groups other than amino-acyl groups"/>
    <property type="evidence" value="ECO:0007669"/>
    <property type="project" value="InterPro"/>
</dbReference>
<dbReference type="Pfam" id="PF00583">
    <property type="entry name" value="Acetyltransf_1"/>
    <property type="match status" value="1"/>
</dbReference>
<dbReference type="PROSITE" id="PS51186">
    <property type="entry name" value="GNAT"/>
    <property type="match status" value="1"/>
</dbReference>
<dbReference type="RefSeq" id="WP_160878739.1">
    <property type="nucleotide sequence ID" value="NZ_WUEK01000009.1"/>
</dbReference>
<dbReference type="Gene3D" id="3.40.630.30">
    <property type="match status" value="1"/>
</dbReference>
<dbReference type="InterPro" id="IPR000182">
    <property type="entry name" value="GNAT_dom"/>
</dbReference>
<sequence>MTWRLAGPPDAEALRDLERAANVVGLAHVFGATPFPDDEVLDRWRATLAEPGVVVMRHPHAFTSWDGDGRVRHLAVHPDHWGRGLGREGLGLAVAAVEAAGGEAHLWALEDNHRARRLYDHLGWVPTGETRPALWPPHPVELRLRWPRPSARPGDLSGSGRGH</sequence>
<comment type="caution">
    <text evidence="2">The sequence shown here is derived from an EMBL/GenBank/DDBJ whole genome shotgun (WGS) entry which is preliminary data.</text>
</comment>
<keyword evidence="3" id="KW-1185">Reference proteome</keyword>
<name>A0A6L7EYS6_9ACTN</name>
<protein>
    <submittedName>
        <fullName evidence="2">GNAT family N-acetyltransferase</fullName>
    </submittedName>
</protein>
<keyword evidence="2" id="KW-0808">Transferase</keyword>
<organism evidence="2 3">
    <name type="scientific">Nocardioides flavescens</name>
    <dbReference type="NCBI Taxonomy" id="2691959"/>
    <lineage>
        <taxon>Bacteria</taxon>
        <taxon>Bacillati</taxon>
        <taxon>Actinomycetota</taxon>
        <taxon>Actinomycetes</taxon>
        <taxon>Propionibacteriales</taxon>
        <taxon>Nocardioidaceae</taxon>
        <taxon>Nocardioides</taxon>
    </lineage>
</organism>
<dbReference type="InterPro" id="IPR016181">
    <property type="entry name" value="Acyl_CoA_acyltransferase"/>
</dbReference>
<dbReference type="SUPFAM" id="SSF55729">
    <property type="entry name" value="Acyl-CoA N-acyltransferases (Nat)"/>
    <property type="match status" value="1"/>
</dbReference>
<dbReference type="AlphaFoldDB" id="A0A6L7EYS6"/>
<gene>
    <name evidence="2" type="ORF">GRQ65_14710</name>
</gene>
<reference evidence="2 3" key="1">
    <citation type="submission" date="2019-12" db="EMBL/GenBank/DDBJ databases">
        <authorList>
            <person name="Kun Z."/>
        </authorList>
    </citation>
    <scope>NUCLEOTIDE SEQUENCE [LARGE SCALE GENOMIC DNA]</scope>
    <source>
        <strain evidence="2 3">YIM 123512</strain>
    </source>
</reference>
<evidence type="ECO:0000259" key="1">
    <source>
        <dbReference type="PROSITE" id="PS51186"/>
    </source>
</evidence>
<dbReference type="Proteomes" id="UP000473325">
    <property type="component" value="Unassembled WGS sequence"/>
</dbReference>
<evidence type="ECO:0000313" key="3">
    <source>
        <dbReference type="Proteomes" id="UP000473325"/>
    </source>
</evidence>
<accession>A0A6L7EYS6</accession>
<proteinExistence type="predicted"/>
<evidence type="ECO:0000313" key="2">
    <source>
        <dbReference type="EMBL" id="MXG90798.1"/>
    </source>
</evidence>